<name>A0AAE0XYS5_9GAST</name>
<evidence type="ECO:0000313" key="1">
    <source>
        <dbReference type="EMBL" id="KAK3725783.1"/>
    </source>
</evidence>
<accession>A0AAE0XYS5</accession>
<evidence type="ECO:0000313" key="2">
    <source>
        <dbReference type="Proteomes" id="UP001283361"/>
    </source>
</evidence>
<organism evidence="1 2">
    <name type="scientific">Elysia crispata</name>
    <name type="common">lettuce slug</name>
    <dbReference type="NCBI Taxonomy" id="231223"/>
    <lineage>
        <taxon>Eukaryota</taxon>
        <taxon>Metazoa</taxon>
        <taxon>Spiralia</taxon>
        <taxon>Lophotrochozoa</taxon>
        <taxon>Mollusca</taxon>
        <taxon>Gastropoda</taxon>
        <taxon>Heterobranchia</taxon>
        <taxon>Euthyneura</taxon>
        <taxon>Panpulmonata</taxon>
        <taxon>Sacoglossa</taxon>
        <taxon>Placobranchoidea</taxon>
        <taxon>Plakobranchidae</taxon>
        <taxon>Elysia</taxon>
    </lineage>
</organism>
<sequence>MNKLDDEVVLDFEVERDRHHLALIFHRDVNKPERRQNLRVSRTGFSTAKNLWSSGRRVAEQLFGFRDKYVSVTVLAYSEPDNYVG</sequence>
<keyword evidence="2" id="KW-1185">Reference proteome</keyword>
<dbReference type="EMBL" id="JAWDGP010007325">
    <property type="protein sequence ID" value="KAK3725783.1"/>
    <property type="molecule type" value="Genomic_DNA"/>
</dbReference>
<dbReference type="AlphaFoldDB" id="A0AAE0XYS5"/>
<comment type="caution">
    <text evidence="1">The sequence shown here is derived from an EMBL/GenBank/DDBJ whole genome shotgun (WGS) entry which is preliminary data.</text>
</comment>
<gene>
    <name evidence="1" type="ORF">RRG08_030013</name>
</gene>
<protein>
    <submittedName>
        <fullName evidence="1">Uncharacterized protein</fullName>
    </submittedName>
</protein>
<reference evidence="1" key="1">
    <citation type="journal article" date="2023" name="G3 (Bethesda)">
        <title>A reference genome for the long-term kleptoplast-retaining sea slug Elysia crispata morphotype clarki.</title>
        <authorList>
            <person name="Eastman K.E."/>
            <person name="Pendleton A.L."/>
            <person name="Shaikh M.A."/>
            <person name="Suttiyut T."/>
            <person name="Ogas R."/>
            <person name="Tomko P."/>
            <person name="Gavelis G."/>
            <person name="Widhalm J.R."/>
            <person name="Wisecaver J.H."/>
        </authorList>
    </citation>
    <scope>NUCLEOTIDE SEQUENCE</scope>
    <source>
        <strain evidence="1">ECLA1</strain>
    </source>
</reference>
<dbReference type="Proteomes" id="UP001283361">
    <property type="component" value="Unassembled WGS sequence"/>
</dbReference>
<proteinExistence type="predicted"/>